<evidence type="ECO:0000313" key="3">
    <source>
        <dbReference type="EMBL" id="KAJ7080341.1"/>
    </source>
</evidence>
<feature type="region of interest" description="Disordered" evidence="1">
    <location>
        <begin position="151"/>
        <end position="172"/>
    </location>
</feature>
<keyword evidence="3" id="KW-0378">Hydrolase</keyword>
<evidence type="ECO:0000259" key="2">
    <source>
        <dbReference type="Pfam" id="PF00561"/>
    </source>
</evidence>
<dbReference type="Proteomes" id="UP001222325">
    <property type="component" value="Unassembled WGS sequence"/>
</dbReference>
<evidence type="ECO:0000256" key="1">
    <source>
        <dbReference type="SAM" id="MobiDB-lite"/>
    </source>
</evidence>
<feature type="domain" description="AB hydrolase-1" evidence="2">
    <location>
        <begin position="31"/>
        <end position="120"/>
    </location>
</feature>
<dbReference type="PANTHER" id="PTHR43433:SF5">
    <property type="entry name" value="AB HYDROLASE-1 DOMAIN-CONTAINING PROTEIN"/>
    <property type="match status" value="1"/>
</dbReference>
<dbReference type="Gene3D" id="3.40.50.1820">
    <property type="entry name" value="alpha/beta hydrolase"/>
    <property type="match status" value="1"/>
</dbReference>
<dbReference type="InterPro" id="IPR000073">
    <property type="entry name" value="AB_hydrolase_1"/>
</dbReference>
<name>A0AAD6XHY6_9AGAR</name>
<accession>A0AAD6XHY6</accession>
<sequence>MPGEHSTCTLPDGSVLAYEILGAHHLGDALPLVLVCGMAMAREDWIRLSTTWARTRPVLVYDHRGMGDSTSPPGNVGTDEFTIETLARDLSFLIGHLGWKDVAILGFSMGGVVTQQMLVLPYHPTDPTPLPFRTTHVILASTRSEVLCDPRHGLQTLPEPSNGPRKPPTNAGRYENIRRLIETTVDASWLRAHGEHLDFMVQRVMSGRPRSMHIISRQQKALQLFDFAALLEKLPADLPVLVIHGEADQVIPFECSKGLLERIAGSRFVEVGPEPGKLPTLTFGHNFTLYFPTPIWDDLVNNFLRVPEEHNEDEDKGGRGG</sequence>
<dbReference type="PANTHER" id="PTHR43433">
    <property type="entry name" value="HYDROLASE, ALPHA/BETA FOLD FAMILY PROTEIN"/>
    <property type="match status" value="1"/>
</dbReference>
<dbReference type="EMBL" id="JARJCN010000055">
    <property type="protein sequence ID" value="KAJ7080341.1"/>
    <property type="molecule type" value="Genomic_DNA"/>
</dbReference>
<evidence type="ECO:0000313" key="4">
    <source>
        <dbReference type="Proteomes" id="UP001222325"/>
    </source>
</evidence>
<dbReference type="AlphaFoldDB" id="A0AAD6XHY6"/>
<dbReference type="SUPFAM" id="SSF53474">
    <property type="entry name" value="alpha/beta-Hydrolases"/>
    <property type="match status" value="1"/>
</dbReference>
<dbReference type="InterPro" id="IPR029058">
    <property type="entry name" value="AB_hydrolase_fold"/>
</dbReference>
<gene>
    <name evidence="3" type="ORF">B0H15DRAFT_484358</name>
</gene>
<dbReference type="GO" id="GO:0016787">
    <property type="term" value="F:hydrolase activity"/>
    <property type="evidence" value="ECO:0007669"/>
    <property type="project" value="UniProtKB-KW"/>
</dbReference>
<reference evidence="3" key="1">
    <citation type="submission" date="2023-03" db="EMBL/GenBank/DDBJ databases">
        <title>Massive genome expansion in bonnet fungi (Mycena s.s.) driven by repeated elements and novel gene families across ecological guilds.</title>
        <authorList>
            <consortium name="Lawrence Berkeley National Laboratory"/>
            <person name="Harder C.B."/>
            <person name="Miyauchi S."/>
            <person name="Viragh M."/>
            <person name="Kuo A."/>
            <person name="Thoen E."/>
            <person name="Andreopoulos B."/>
            <person name="Lu D."/>
            <person name="Skrede I."/>
            <person name="Drula E."/>
            <person name="Henrissat B."/>
            <person name="Morin E."/>
            <person name="Kohler A."/>
            <person name="Barry K."/>
            <person name="LaButti K."/>
            <person name="Morin E."/>
            <person name="Salamov A."/>
            <person name="Lipzen A."/>
            <person name="Mereny Z."/>
            <person name="Hegedus B."/>
            <person name="Baldrian P."/>
            <person name="Stursova M."/>
            <person name="Weitz H."/>
            <person name="Taylor A."/>
            <person name="Grigoriev I.V."/>
            <person name="Nagy L.G."/>
            <person name="Martin F."/>
            <person name="Kauserud H."/>
        </authorList>
    </citation>
    <scope>NUCLEOTIDE SEQUENCE</scope>
    <source>
        <strain evidence="3">CBHHK173m</strain>
    </source>
</reference>
<proteinExistence type="predicted"/>
<protein>
    <submittedName>
        <fullName evidence="3">Alpha/Beta hydrolase protein</fullName>
    </submittedName>
</protein>
<dbReference type="InterPro" id="IPR050471">
    <property type="entry name" value="AB_hydrolase"/>
</dbReference>
<organism evidence="3 4">
    <name type="scientific">Mycena belliarum</name>
    <dbReference type="NCBI Taxonomy" id="1033014"/>
    <lineage>
        <taxon>Eukaryota</taxon>
        <taxon>Fungi</taxon>
        <taxon>Dikarya</taxon>
        <taxon>Basidiomycota</taxon>
        <taxon>Agaricomycotina</taxon>
        <taxon>Agaricomycetes</taxon>
        <taxon>Agaricomycetidae</taxon>
        <taxon>Agaricales</taxon>
        <taxon>Marasmiineae</taxon>
        <taxon>Mycenaceae</taxon>
        <taxon>Mycena</taxon>
    </lineage>
</organism>
<dbReference type="Pfam" id="PF00561">
    <property type="entry name" value="Abhydrolase_1"/>
    <property type="match status" value="1"/>
</dbReference>
<keyword evidence="4" id="KW-1185">Reference proteome</keyword>
<comment type="caution">
    <text evidence="3">The sequence shown here is derived from an EMBL/GenBank/DDBJ whole genome shotgun (WGS) entry which is preliminary data.</text>
</comment>